<evidence type="ECO:0000256" key="3">
    <source>
        <dbReference type="ARBA" id="ARBA00007970"/>
    </source>
</evidence>
<dbReference type="OrthoDB" id="9809616at2"/>
<dbReference type="Gene3D" id="3.40.640.10">
    <property type="entry name" value="Type I PLP-dependent aspartate aminotransferase-like (Major domain)"/>
    <property type="match status" value="1"/>
</dbReference>
<evidence type="ECO:0000256" key="8">
    <source>
        <dbReference type="ARBA" id="ARBA00047481"/>
    </source>
</evidence>
<evidence type="ECO:0000313" key="11">
    <source>
        <dbReference type="EMBL" id="ADL02613.1"/>
    </source>
</evidence>
<dbReference type="GO" id="GO:0004400">
    <property type="term" value="F:histidinol-phosphate transaminase activity"/>
    <property type="evidence" value="ECO:0007669"/>
    <property type="project" value="UniProtKB-UniRule"/>
</dbReference>
<evidence type="ECO:0000256" key="7">
    <source>
        <dbReference type="ARBA" id="ARBA00022898"/>
    </source>
</evidence>
<name>D9QG71_BRESC</name>
<dbReference type="BioCyc" id="BSUB633149:G1GM8-3322-MONOMER"/>
<evidence type="ECO:0000256" key="1">
    <source>
        <dbReference type="ARBA" id="ARBA00001933"/>
    </source>
</evidence>
<evidence type="ECO:0000256" key="2">
    <source>
        <dbReference type="ARBA" id="ARBA00005011"/>
    </source>
</evidence>
<evidence type="ECO:0000259" key="10">
    <source>
        <dbReference type="Pfam" id="PF00155"/>
    </source>
</evidence>
<keyword evidence="12" id="KW-1185">Reference proteome</keyword>
<evidence type="ECO:0000256" key="5">
    <source>
        <dbReference type="ARBA" id="ARBA00022576"/>
    </source>
</evidence>
<dbReference type="Pfam" id="PF00155">
    <property type="entry name" value="Aminotran_1_2"/>
    <property type="match status" value="1"/>
</dbReference>
<protein>
    <recommendedName>
        <fullName evidence="9">Histidinol-phosphate aminotransferase</fullName>
        <ecNumber evidence="9">2.6.1.9</ecNumber>
    </recommendedName>
    <alternativeName>
        <fullName evidence="9">Imidazole acetol-phosphate transaminase</fullName>
    </alternativeName>
</protein>
<dbReference type="HOGENOM" id="CLU_017584_3_3_5"/>
<dbReference type="RefSeq" id="WP_013270713.1">
    <property type="nucleotide sequence ID" value="NC_014375.1"/>
</dbReference>
<dbReference type="InterPro" id="IPR015421">
    <property type="entry name" value="PyrdxlP-dep_Trfase_major"/>
</dbReference>
<comment type="pathway">
    <text evidence="2 9">Amino-acid biosynthesis; L-histidine biosynthesis; L-histidine from 5-phospho-alpha-D-ribose 1-diphosphate: step 7/9.</text>
</comment>
<accession>D9QG71</accession>
<dbReference type="Proteomes" id="UP000002696">
    <property type="component" value="Chromosome"/>
</dbReference>
<dbReference type="eggNOG" id="COG0079">
    <property type="taxonomic scope" value="Bacteria"/>
</dbReference>
<evidence type="ECO:0000256" key="9">
    <source>
        <dbReference type="HAMAP-Rule" id="MF_01023"/>
    </source>
</evidence>
<dbReference type="FunCoup" id="D9QG71">
    <property type="interactions" value="489"/>
</dbReference>
<comment type="catalytic activity">
    <reaction evidence="8 9">
        <text>L-histidinol phosphate + 2-oxoglutarate = 3-(imidazol-4-yl)-2-oxopropyl phosphate + L-glutamate</text>
        <dbReference type="Rhea" id="RHEA:23744"/>
        <dbReference type="ChEBI" id="CHEBI:16810"/>
        <dbReference type="ChEBI" id="CHEBI:29985"/>
        <dbReference type="ChEBI" id="CHEBI:57766"/>
        <dbReference type="ChEBI" id="CHEBI:57980"/>
        <dbReference type="EC" id="2.6.1.9"/>
    </reaction>
</comment>
<dbReference type="HAMAP" id="MF_01023">
    <property type="entry name" value="HisC_aminotrans_2"/>
    <property type="match status" value="1"/>
</dbReference>
<keyword evidence="6 9" id="KW-0808">Transferase</keyword>
<proteinExistence type="inferred from homology"/>
<dbReference type="UniPathway" id="UPA00031">
    <property type="reaction ID" value="UER00012"/>
</dbReference>
<dbReference type="InterPro" id="IPR015424">
    <property type="entry name" value="PyrdxlP-dep_Trfase"/>
</dbReference>
<dbReference type="PANTHER" id="PTHR43643:SF3">
    <property type="entry name" value="HISTIDINOL-PHOSPHATE AMINOTRANSFERASE"/>
    <property type="match status" value="1"/>
</dbReference>
<dbReference type="SUPFAM" id="SSF53383">
    <property type="entry name" value="PLP-dependent transferases"/>
    <property type="match status" value="1"/>
</dbReference>
<feature type="modified residue" description="N6-(pyridoxal phosphate)lysine" evidence="9">
    <location>
        <position position="224"/>
    </location>
</feature>
<dbReference type="EMBL" id="CP002102">
    <property type="protein sequence ID" value="ADL02613.1"/>
    <property type="molecule type" value="Genomic_DNA"/>
</dbReference>
<keyword evidence="9" id="KW-0028">Amino-acid biosynthesis</keyword>
<dbReference type="InterPro" id="IPR005861">
    <property type="entry name" value="HisP_aminotrans"/>
</dbReference>
<evidence type="ECO:0000313" key="12">
    <source>
        <dbReference type="Proteomes" id="UP000002696"/>
    </source>
</evidence>
<keyword evidence="9" id="KW-0368">Histidine biosynthesis</keyword>
<dbReference type="InterPro" id="IPR050106">
    <property type="entry name" value="HistidinolP_aminotransfase"/>
</dbReference>
<dbReference type="AlphaFoldDB" id="D9QG71"/>
<dbReference type="Gene3D" id="3.90.1150.10">
    <property type="entry name" value="Aspartate Aminotransferase, domain 1"/>
    <property type="match status" value="1"/>
</dbReference>
<keyword evidence="5 9" id="KW-0032">Aminotransferase</keyword>
<comment type="subunit">
    <text evidence="4 9">Homodimer.</text>
</comment>
<feature type="domain" description="Aminotransferase class I/classII large" evidence="10">
    <location>
        <begin position="33"/>
        <end position="360"/>
    </location>
</feature>
<dbReference type="InterPro" id="IPR004839">
    <property type="entry name" value="Aminotransferase_I/II_large"/>
</dbReference>
<evidence type="ECO:0000256" key="4">
    <source>
        <dbReference type="ARBA" id="ARBA00011738"/>
    </source>
</evidence>
<gene>
    <name evidence="9" type="primary">hisC</name>
    <name evidence="11" type="ordered locus">Bresu_3307</name>
</gene>
<dbReference type="STRING" id="633149.Bresu_3307"/>
<dbReference type="NCBIfam" id="TIGR01141">
    <property type="entry name" value="hisC"/>
    <property type="match status" value="1"/>
</dbReference>
<dbReference type="InParanoid" id="D9QG71"/>
<dbReference type="GO" id="GO:0000105">
    <property type="term" value="P:L-histidine biosynthetic process"/>
    <property type="evidence" value="ECO:0007669"/>
    <property type="project" value="UniProtKB-UniRule"/>
</dbReference>
<reference evidence="12" key="1">
    <citation type="journal article" date="2011" name="J. Bacteriol.">
        <title>Genome sequences of eight morphologically diverse alphaproteobacteria.</title>
        <authorList>
            <consortium name="US DOE Joint Genome Institute"/>
            <person name="Brown P.J."/>
            <person name="Kysela D.T."/>
            <person name="Buechlein A."/>
            <person name="Hemmerich C."/>
            <person name="Brun Y.V."/>
        </authorList>
    </citation>
    <scope>NUCLEOTIDE SEQUENCE [LARGE SCALE GENOMIC DNA]</scope>
    <source>
        <strain evidence="12">ATCC 15264 / DSM 4735 / LMG 14903 / NBRC 16000 / CB 81</strain>
    </source>
</reference>
<dbReference type="InterPro" id="IPR015422">
    <property type="entry name" value="PyrdxlP-dep_Trfase_small"/>
</dbReference>
<sequence>MTDVTTAPAPKPGILDIAPYVGGKSVLAGIAEPMKLSSNENALGSGPKARAAYEAALKSIHLYPDGRAGKLRAAVADHHGLEPDRLIFGNGSDEVFALLNQTYLSPGDNIVTGEYGFLAYRISALGCEAQVKLAPEPGYKAEVDALLAQVDERTKIVYVSNPSNPTGSYNSGEEIRRLHEALPPHILLVVDEAYAEFVVESDWETALPLAREAANIIVTRTFSKIHGLGGLRVGFGYAPLAVAEAVDRIRLPFNVSVPGLDAATAAIADEAHQTASRELVQTWRPRLTQAIRGFGFEVLPSAGNFILVLFRDGKRTAAAANDYLNSKGIIVRAVGGYGIHDGLRITVGTEDQNRAVIDALSEFAAT</sequence>
<comment type="similarity">
    <text evidence="3 9">Belongs to the class-II pyridoxal-phosphate-dependent aminotransferase family. Histidinol-phosphate aminotransferase subfamily.</text>
</comment>
<dbReference type="GO" id="GO:0030170">
    <property type="term" value="F:pyridoxal phosphate binding"/>
    <property type="evidence" value="ECO:0007669"/>
    <property type="project" value="InterPro"/>
</dbReference>
<organism evidence="11 12">
    <name type="scientific">Brevundimonas subvibrioides (strain ATCC 15264 / DSM 4735 / LMG 14903 / NBRC 16000 / CB 81)</name>
    <name type="common">Caulobacter subvibrioides</name>
    <dbReference type="NCBI Taxonomy" id="633149"/>
    <lineage>
        <taxon>Bacteria</taxon>
        <taxon>Pseudomonadati</taxon>
        <taxon>Pseudomonadota</taxon>
        <taxon>Alphaproteobacteria</taxon>
        <taxon>Caulobacterales</taxon>
        <taxon>Caulobacteraceae</taxon>
        <taxon>Brevundimonas</taxon>
    </lineage>
</organism>
<dbReference type="PANTHER" id="PTHR43643">
    <property type="entry name" value="HISTIDINOL-PHOSPHATE AMINOTRANSFERASE 2"/>
    <property type="match status" value="1"/>
</dbReference>
<dbReference type="KEGG" id="bsb:Bresu_3307"/>
<dbReference type="EC" id="2.6.1.9" evidence="9"/>
<comment type="cofactor">
    <cofactor evidence="1 9">
        <name>pyridoxal 5'-phosphate</name>
        <dbReference type="ChEBI" id="CHEBI:597326"/>
    </cofactor>
</comment>
<keyword evidence="7 9" id="KW-0663">Pyridoxal phosphate</keyword>
<dbReference type="CDD" id="cd00609">
    <property type="entry name" value="AAT_like"/>
    <property type="match status" value="1"/>
</dbReference>
<evidence type="ECO:0000256" key="6">
    <source>
        <dbReference type="ARBA" id="ARBA00022679"/>
    </source>
</evidence>